<keyword evidence="3 11" id="KW-0808">Transferase</keyword>
<dbReference type="AlphaFoldDB" id="A0A2X2YP67"/>
<dbReference type="GO" id="GO:0005886">
    <property type="term" value="C:plasma membrane"/>
    <property type="evidence" value="ECO:0007669"/>
    <property type="project" value="TreeGrafter"/>
</dbReference>
<feature type="region of interest" description="Disordered" evidence="9">
    <location>
        <begin position="1"/>
        <end position="40"/>
    </location>
</feature>
<dbReference type="RefSeq" id="WP_013189445.1">
    <property type="nucleotide sequence ID" value="NZ_CP068112.1"/>
</dbReference>
<dbReference type="GO" id="GO:0008654">
    <property type="term" value="P:phospholipid biosynthetic process"/>
    <property type="evidence" value="ECO:0007669"/>
    <property type="project" value="UniProtKB-KW"/>
</dbReference>
<evidence type="ECO:0000256" key="8">
    <source>
        <dbReference type="ARBA" id="ARBA00023264"/>
    </source>
</evidence>
<evidence type="ECO:0000256" key="1">
    <source>
        <dbReference type="ARBA" id="ARBA00001946"/>
    </source>
</evidence>
<dbReference type="SUPFAM" id="SSF111331">
    <property type="entry name" value="NAD kinase/diacylglycerol kinase-like"/>
    <property type="match status" value="1"/>
</dbReference>
<dbReference type="Pfam" id="PF00781">
    <property type="entry name" value="DAGK_cat"/>
    <property type="match status" value="1"/>
</dbReference>
<dbReference type="PANTHER" id="PTHR12358:SF106">
    <property type="entry name" value="LIPID KINASE YEGS"/>
    <property type="match status" value="1"/>
</dbReference>
<accession>A0A2X2YP67</accession>
<name>A0A2X2YP67_9ACTO</name>
<comment type="similarity">
    <text evidence="2">Belongs to the diacylglycerol/lipid kinase family.</text>
</comment>
<keyword evidence="5 11" id="KW-0418">Kinase</keyword>
<dbReference type="InterPro" id="IPR045540">
    <property type="entry name" value="YegS/DAGK_C"/>
</dbReference>
<feature type="domain" description="DAGKc" evidence="10">
    <location>
        <begin position="44"/>
        <end position="175"/>
    </location>
</feature>
<keyword evidence="7" id="KW-0444">Lipid biosynthesis</keyword>
<evidence type="ECO:0000313" key="12">
    <source>
        <dbReference type="Proteomes" id="UP000250245"/>
    </source>
</evidence>
<protein>
    <submittedName>
        <fullName evidence="11">Diacylglycerol kinase</fullName>
        <ecNumber evidence="11">2.7.1.107</ecNumber>
    </submittedName>
</protein>
<dbReference type="InterPro" id="IPR016064">
    <property type="entry name" value="NAD/diacylglycerol_kinase_sf"/>
</dbReference>
<keyword evidence="7" id="KW-0594">Phospholipid biosynthesis</keyword>
<dbReference type="PROSITE" id="PS50146">
    <property type="entry name" value="DAGK"/>
    <property type="match status" value="1"/>
</dbReference>
<dbReference type="OMA" id="IVELTHM"/>
<dbReference type="Proteomes" id="UP000250245">
    <property type="component" value="Unassembled WGS sequence"/>
</dbReference>
<evidence type="ECO:0000259" key="10">
    <source>
        <dbReference type="PROSITE" id="PS50146"/>
    </source>
</evidence>
<evidence type="ECO:0000313" key="11">
    <source>
        <dbReference type="EMBL" id="SQB64723.1"/>
    </source>
</evidence>
<dbReference type="SMART" id="SM00046">
    <property type="entry name" value="DAGKc"/>
    <property type="match status" value="1"/>
</dbReference>
<dbReference type="PANTHER" id="PTHR12358">
    <property type="entry name" value="SPHINGOSINE KINASE"/>
    <property type="match status" value="1"/>
</dbReference>
<dbReference type="GeneID" id="55565623"/>
<evidence type="ECO:0000256" key="2">
    <source>
        <dbReference type="ARBA" id="ARBA00005983"/>
    </source>
</evidence>
<dbReference type="GO" id="GO:0004143">
    <property type="term" value="F:ATP-dependent diacylglycerol kinase activity"/>
    <property type="evidence" value="ECO:0007669"/>
    <property type="project" value="UniProtKB-EC"/>
</dbReference>
<dbReference type="GO" id="GO:0005524">
    <property type="term" value="F:ATP binding"/>
    <property type="evidence" value="ECO:0007669"/>
    <property type="project" value="UniProtKB-KW"/>
</dbReference>
<dbReference type="Gene3D" id="3.40.50.10330">
    <property type="entry name" value="Probable inorganic polyphosphate/atp-NAD kinase, domain 1"/>
    <property type="match status" value="1"/>
</dbReference>
<evidence type="ECO:0000256" key="4">
    <source>
        <dbReference type="ARBA" id="ARBA00022741"/>
    </source>
</evidence>
<gene>
    <name evidence="11" type="primary">dagK_2</name>
    <name evidence="11" type="ORF">NCTC11820_01075</name>
</gene>
<dbReference type="Gene3D" id="2.60.200.40">
    <property type="match status" value="1"/>
</dbReference>
<dbReference type="InterPro" id="IPR050187">
    <property type="entry name" value="Lipid_Phosphate_FormReg"/>
</dbReference>
<proteinExistence type="inferred from homology"/>
<keyword evidence="6" id="KW-0067">ATP-binding</keyword>
<sequence>MSDKLPPDSPHANRHAPDGTPSDSAQPGNPETAPLEQTYRQETRDIRRIAFILNPASAKGHARKTARVARKVLHKRGLEIVDFPCDTAAQARESARQAVADSTVDAIVVSGGDGILSLVLQEQVGSDKPLGIIPAGSGNDHARHLGIPLNPRKSAGIIADGFVSQTDLGLATFTDMHGKVQQRWWSTITCVGFDQMVADKTQEMRWPHGSLRYILSLFIILTKFHPRPVRLSLDGVVWGEEHLTLCAVANGKCYGGGVVVAPQASSYDGVFSIATLSSMPRRKVLRPLFAAKRGRFAGAPGVTFHEARRVSLEMEGLAPIADGERLGYGTVNLECVPRAGWFIVPHHREK</sequence>
<evidence type="ECO:0000256" key="5">
    <source>
        <dbReference type="ARBA" id="ARBA00022777"/>
    </source>
</evidence>
<reference evidence="11 12" key="1">
    <citation type="submission" date="2018-06" db="EMBL/GenBank/DDBJ databases">
        <authorList>
            <consortium name="Pathogen Informatics"/>
            <person name="Doyle S."/>
        </authorList>
    </citation>
    <scope>NUCLEOTIDE SEQUENCE [LARGE SCALE GENOMIC DNA]</scope>
    <source>
        <strain evidence="11 12">NCTC11820</strain>
    </source>
</reference>
<keyword evidence="7" id="KW-0443">Lipid metabolism</keyword>
<dbReference type="EC" id="2.7.1.107" evidence="11"/>
<keyword evidence="8" id="KW-1208">Phospholipid metabolism</keyword>
<dbReference type="EMBL" id="UASJ01000001">
    <property type="protein sequence ID" value="SQB64723.1"/>
    <property type="molecule type" value="Genomic_DNA"/>
</dbReference>
<evidence type="ECO:0000256" key="7">
    <source>
        <dbReference type="ARBA" id="ARBA00023209"/>
    </source>
</evidence>
<comment type="cofactor">
    <cofactor evidence="1">
        <name>Mg(2+)</name>
        <dbReference type="ChEBI" id="CHEBI:18420"/>
    </cofactor>
</comment>
<dbReference type="InterPro" id="IPR001206">
    <property type="entry name" value="Diacylglycerol_kinase_cat_dom"/>
</dbReference>
<evidence type="ECO:0000256" key="6">
    <source>
        <dbReference type="ARBA" id="ARBA00022840"/>
    </source>
</evidence>
<keyword evidence="4" id="KW-0547">Nucleotide-binding</keyword>
<dbReference type="Pfam" id="PF19279">
    <property type="entry name" value="YegS_C"/>
    <property type="match status" value="1"/>
</dbReference>
<evidence type="ECO:0000256" key="9">
    <source>
        <dbReference type="SAM" id="MobiDB-lite"/>
    </source>
</evidence>
<evidence type="ECO:0000256" key="3">
    <source>
        <dbReference type="ARBA" id="ARBA00022679"/>
    </source>
</evidence>
<organism evidence="11 12">
    <name type="scientific">Mobiluncus curtisii</name>
    <dbReference type="NCBI Taxonomy" id="2051"/>
    <lineage>
        <taxon>Bacteria</taxon>
        <taxon>Bacillati</taxon>
        <taxon>Actinomycetota</taxon>
        <taxon>Actinomycetes</taxon>
        <taxon>Actinomycetales</taxon>
        <taxon>Actinomycetaceae</taxon>
        <taxon>Mobiluncus</taxon>
    </lineage>
</organism>
<dbReference type="InterPro" id="IPR017438">
    <property type="entry name" value="ATP-NAD_kinase_N"/>
</dbReference>